<evidence type="ECO:0000256" key="1">
    <source>
        <dbReference type="ARBA" id="ARBA00004196"/>
    </source>
</evidence>
<evidence type="ECO:0000256" key="2">
    <source>
        <dbReference type="ARBA" id="ARBA00008814"/>
    </source>
</evidence>
<protein>
    <submittedName>
        <fullName evidence="7">Periplasmic binding protein</fullName>
    </submittedName>
</protein>
<name>Q2IRS8_RHOP2</name>
<dbReference type="Gene3D" id="3.40.50.1980">
    <property type="entry name" value="Nitrogenase molybdenum iron protein domain"/>
    <property type="match status" value="2"/>
</dbReference>
<dbReference type="eggNOG" id="COG4607">
    <property type="taxonomic scope" value="Bacteria"/>
</dbReference>
<gene>
    <name evidence="7" type="ordered locus">RPB_4396</name>
</gene>
<dbReference type="SUPFAM" id="SSF53807">
    <property type="entry name" value="Helical backbone' metal receptor"/>
    <property type="match status" value="1"/>
</dbReference>
<dbReference type="InterPro" id="IPR033870">
    <property type="entry name" value="FatB"/>
</dbReference>
<organism evidence="7 8">
    <name type="scientific">Rhodopseudomonas palustris (strain HaA2)</name>
    <dbReference type="NCBI Taxonomy" id="316058"/>
    <lineage>
        <taxon>Bacteria</taxon>
        <taxon>Pseudomonadati</taxon>
        <taxon>Pseudomonadota</taxon>
        <taxon>Alphaproteobacteria</taxon>
        <taxon>Hyphomicrobiales</taxon>
        <taxon>Nitrobacteraceae</taxon>
        <taxon>Rhodopseudomonas</taxon>
    </lineage>
</organism>
<accession>Q2IRS8</accession>
<dbReference type="Proteomes" id="UP000008809">
    <property type="component" value="Chromosome"/>
</dbReference>
<dbReference type="InterPro" id="IPR051313">
    <property type="entry name" value="Bact_iron-sidero_bind"/>
</dbReference>
<evidence type="ECO:0000313" key="8">
    <source>
        <dbReference type="Proteomes" id="UP000008809"/>
    </source>
</evidence>
<comment type="subcellular location">
    <subcellularLocation>
        <location evidence="1">Cell envelope</location>
    </subcellularLocation>
</comment>
<keyword evidence="4" id="KW-0406">Ion transport</keyword>
<sequence>MQSPSPCDHRPAPGLRPRSVQRQTMFMIRLIAILAACVLPAAAFAEAVDISTARGVVALQAKPRRVAVFDMAALDTLDLLGVKAAGVPDRVYLPELKKAAAGAEVVGTLFEPDLEALSALGPDLIILGGRSSPKLQQTARVAPTIDMSIDGQDLIKDAEVRLEGYGRLFGREQAAREAQQTFIAAVAAAREAAKGKGRALILMTNGPKISAFGVGSRFGWLHSTLGIEPAVNPMSPGIHGEAVSFEFVRKADPDWLIVVDRALAIGAGDSQARATLDNELVRSTKAWKQGRVIYLPAADLYIAGGGIQAMTRVLAAITRGFSATP</sequence>
<evidence type="ECO:0000256" key="3">
    <source>
        <dbReference type="ARBA" id="ARBA00022448"/>
    </source>
</evidence>
<dbReference type="HOGENOM" id="CLU_038034_3_0_5"/>
<feature type="domain" description="Fe/B12 periplasmic-binding" evidence="6">
    <location>
        <begin position="65"/>
        <end position="325"/>
    </location>
</feature>
<evidence type="ECO:0000256" key="5">
    <source>
        <dbReference type="ARBA" id="ARBA00022729"/>
    </source>
</evidence>
<dbReference type="STRING" id="316058.RPB_4396"/>
<keyword evidence="5" id="KW-0732">Signal</keyword>
<dbReference type="EMBL" id="CP000250">
    <property type="protein sequence ID" value="ABD09082.1"/>
    <property type="molecule type" value="Genomic_DNA"/>
</dbReference>
<dbReference type="Pfam" id="PF01497">
    <property type="entry name" value="Peripla_BP_2"/>
    <property type="match status" value="1"/>
</dbReference>
<dbReference type="PANTHER" id="PTHR30532:SF28">
    <property type="entry name" value="PETROBACTIN-BINDING PROTEIN YCLQ"/>
    <property type="match status" value="1"/>
</dbReference>
<dbReference type="InterPro" id="IPR002491">
    <property type="entry name" value="ABC_transptr_periplasmic_BD"/>
</dbReference>
<dbReference type="PROSITE" id="PS50983">
    <property type="entry name" value="FE_B12_PBP"/>
    <property type="match status" value="1"/>
</dbReference>
<dbReference type="AlphaFoldDB" id="Q2IRS8"/>
<keyword evidence="4" id="KW-0408">Iron</keyword>
<keyword evidence="4" id="KW-0410">Iron transport</keyword>
<keyword evidence="8" id="KW-1185">Reference proteome</keyword>
<dbReference type="KEGG" id="rpb:RPB_4396"/>
<keyword evidence="3" id="KW-0813">Transport</keyword>
<evidence type="ECO:0000256" key="4">
    <source>
        <dbReference type="ARBA" id="ARBA00022496"/>
    </source>
</evidence>
<comment type="similarity">
    <text evidence="2">Belongs to the bacterial solute-binding protein 8 family.</text>
</comment>
<dbReference type="GO" id="GO:0030288">
    <property type="term" value="C:outer membrane-bounded periplasmic space"/>
    <property type="evidence" value="ECO:0007669"/>
    <property type="project" value="TreeGrafter"/>
</dbReference>
<dbReference type="GO" id="GO:1901678">
    <property type="term" value="P:iron coordination entity transport"/>
    <property type="evidence" value="ECO:0007669"/>
    <property type="project" value="UniProtKB-ARBA"/>
</dbReference>
<reference evidence="7 8" key="1">
    <citation type="submission" date="2006-01" db="EMBL/GenBank/DDBJ databases">
        <title>Complete sequence of Rhodopseudomonas palustris HaA2.</title>
        <authorList>
            <consortium name="US DOE Joint Genome Institute"/>
            <person name="Copeland A."/>
            <person name="Lucas S."/>
            <person name="Lapidus A."/>
            <person name="Barry K."/>
            <person name="Detter J.C."/>
            <person name="Glavina T."/>
            <person name="Hammon N."/>
            <person name="Israni S."/>
            <person name="Pitluck S."/>
            <person name="Chain P."/>
            <person name="Malfatti S."/>
            <person name="Shin M."/>
            <person name="Vergez L."/>
            <person name="Schmutz J."/>
            <person name="Larimer F."/>
            <person name="Land M."/>
            <person name="Hauser L."/>
            <person name="Pelletier D.A."/>
            <person name="Kyrpides N."/>
            <person name="Anderson I."/>
            <person name="Oda Y."/>
            <person name="Harwood C.S."/>
            <person name="Richardson P."/>
        </authorList>
    </citation>
    <scope>NUCLEOTIDE SEQUENCE [LARGE SCALE GENOMIC DNA]</scope>
    <source>
        <strain evidence="7 8">HaA2</strain>
    </source>
</reference>
<evidence type="ECO:0000313" key="7">
    <source>
        <dbReference type="EMBL" id="ABD09082.1"/>
    </source>
</evidence>
<proteinExistence type="inferred from homology"/>
<dbReference type="PANTHER" id="PTHR30532">
    <property type="entry name" value="IRON III DICITRATE-BINDING PERIPLASMIC PROTEIN"/>
    <property type="match status" value="1"/>
</dbReference>
<evidence type="ECO:0000259" key="6">
    <source>
        <dbReference type="PROSITE" id="PS50983"/>
    </source>
</evidence>
<dbReference type="CDD" id="cd01140">
    <property type="entry name" value="FatB"/>
    <property type="match status" value="1"/>
</dbReference>